<protein>
    <submittedName>
        <fullName evidence="1">Uncharacterized protein</fullName>
    </submittedName>
</protein>
<dbReference type="AlphaFoldDB" id="A0A5N6ZJA7"/>
<reference evidence="2" key="1">
    <citation type="submission" date="2019-04" db="EMBL/GenBank/DDBJ databases">
        <title>Friends and foes A comparative genomics studyof 23 Aspergillus species from section Flavi.</title>
        <authorList>
            <consortium name="DOE Joint Genome Institute"/>
            <person name="Kjaerbolling I."/>
            <person name="Vesth T."/>
            <person name="Frisvad J.C."/>
            <person name="Nybo J.L."/>
            <person name="Theobald S."/>
            <person name="Kildgaard S."/>
            <person name="Isbrandt T."/>
            <person name="Kuo A."/>
            <person name="Sato A."/>
            <person name="Lyhne E.K."/>
            <person name="Kogle M.E."/>
            <person name="Wiebenga A."/>
            <person name="Kun R.S."/>
            <person name="Lubbers R.J."/>
            <person name="Makela M.R."/>
            <person name="Barry K."/>
            <person name="Chovatia M."/>
            <person name="Clum A."/>
            <person name="Daum C."/>
            <person name="Haridas S."/>
            <person name="He G."/>
            <person name="LaButti K."/>
            <person name="Lipzen A."/>
            <person name="Mondo S."/>
            <person name="Riley R."/>
            <person name="Salamov A."/>
            <person name="Simmons B.A."/>
            <person name="Magnuson J.K."/>
            <person name="Henrissat B."/>
            <person name="Mortensen U.H."/>
            <person name="Larsen T.O."/>
            <person name="Devries R.P."/>
            <person name="Grigoriev I.V."/>
            <person name="Machida M."/>
            <person name="Baker S.E."/>
            <person name="Andersen M.R."/>
        </authorList>
    </citation>
    <scope>NUCLEOTIDE SEQUENCE [LARGE SCALE GENOMIC DNA]</scope>
    <source>
        <strain evidence="2">CBS 553.77</strain>
    </source>
</reference>
<sequence length="102" mass="11278">MRGATTGQYNELASAVFTTTRNGQLRITEEHSVLSSDHNIEFFRPGDSGSFFFTHEGNMVGMGFGGQLFGRITVFTRVDDLVADIKRETGAAQIILYGEERP</sequence>
<keyword evidence="2" id="KW-1185">Reference proteome</keyword>
<organism evidence="1 2">
    <name type="scientific">Aspergillus coremiiformis</name>
    <dbReference type="NCBI Taxonomy" id="138285"/>
    <lineage>
        <taxon>Eukaryota</taxon>
        <taxon>Fungi</taxon>
        <taxon>Dikarya</taxon>
        <taxon>Ascomycota</taxon>
        <taxon>Pezizomycotina</taxon>
        <taxon>Eurotiomycetes</taxon>
        <taxon>Eurotiomycetidae</taxon>
        <taxon>Eurotiales</taxon>
        <taxon>Aspergillaceae</taxon>
        <taxon>Aspergillus</taxon>
        <taxon>Aspergillus subgen. Circumdati</taxon>
    </lineage>
</organism>
<proteinExistence type="predicted"/>
<accession>A0A5N6ZJA7</accession>
<evidence type="ECO:0000313" key="2">
    <source>
        <dbReference type="Proteomes" id="UP000327118"/>
    </source>
</evidence>
<dbReference type="OrthoDB" id="5424209at2759"/>
<evidence type="ECO:0000313" key="1">
    <source>
        <dbReference type="EMBL" id="KAE8356879.1"/>
    </source>
</evidence>
<name>A0A5N6ZJA7_9EURO</name>
<dbReference type="EMBL" id="ML739034">
    <property type="protein sequence ID" value="KAE8356879.1"/>
    <property type="molecule type" value="Genomic_DNA"/>
</dbReference>
<gene>
    <name evidence="1" type="ORF">BDV28DRAFT_41969</name>
</gene>
<dbReference type="Proteomes" id="UP000327118">
    <property type="component" value="Unassembled WGS sequence"/>
</dbReference>